<feature type="coiled-coil region" evidence="1">
    <location>
        <begin position="103"/>
        <end position="140"/>
    </location>
</feature>
<reference evidence="2" key="1">
    <citation type="journal article" date="2019" name="Nat. Commun.">
        <title>Genome-wide association mapping of date palm fruit traits.</title>
        <authorList>
            <person name="Hazzouri K.M."/>
            <person name="Gros-Balthazard M."/>
            <person name="Flowers J.M."/>
            <person name="Copetti D."/>
            <person name="Lemansour A."/>
            <person name="Lebrun M."/>
            <person name="Masmoudi K."/>
            <person name="Ferrand S."/>
            <person name="Dhar M.I."/>
            <person name="Fresquez Z.A."/>
            <person name="Rosas U."/>
            <person name="Zhang J."/>
            <person name="Talag J."/>
            <person name="Lee S."/>
            <person name="Kudrna D."/>
            <person name="Powell R.F."/>
            <person name="Leitch I.J."/>
            <person name="Krueger R.R."/>
            <person name="Wing R.A."/>
            <person name="Amiri K.M.A."/>
            <person name="Purugganan M.D."/>
        </authorList>
    </citation>
    <scope>NUCLEOTIDE SEQUENCE [LARGE SCALE GENOMIC DNA]</scope>
    <source>
        <strain evidence="2">cv. Khalas</strain>
    </source>
</reference>
<sequence>MQQELVTPTNGERLRSAIGSAPFLSPDQRLSSPPYFANGGDFFWPYTSVISPTEGTPTRVTPLSGSASVSLTPSSVSFDEEDPAATENRLYLARLTLQYQEIAERYELCLSHLQDAAQEAEALRQENAKLRISNGELAKRLSLLSDKQSHRIASIAAGEHPALSIVDEFRRLRVGDLPAETSPTSVLAFQENRFARRTAEKRVLMPKSISVRSSGYLKLNQAGSAANRNGRLRVSSPVMLGSSNGSSDRFLGTPTSEALVHGEQQASLPEARLLKPACSTSPSKQDGGVIRNCH</sequence>
<evidence type="ECO:0000313" key="2">
    <source>
        <dbReference type="Proteomes" id="UP000228380"/>
    </source>
</evidence>
<name>A0A8B9AMN3_PHODC</name>
<dbReference type="RefSeq" id="XP_038987640.1">
    <property type="nucleotide sequence ID" value="XM_039131712.1"/>
</dbReference>
<dbReference type="AlphaFoldDB" id="A0A8B9AMN3"/>
<organism evidence="2 3">
    <name type="scientific">Phoenix dactylifera</name>
    <name type="common">Date palm</name>
    <dbReference type="NCBI Taxonomy" id="42345"/>
    <lineage>
        <taxon>Eukaryota</taxon>
        <taxon>Viridiplantae</taxon>
        <taxon>Streptophyta</taxon>
        <taxon>Embryophyta</taxon>
        <taxon>Tracheophyta</taxon>
        <taxon>Spermatophyta</taxon>
        <taxon>Magnoliopsida</taxon>
        <taxon>Liliopsida</taxon>
        <taxon>Arecaceae</taxon>
        <taxon>Coryphoideae</taxon>
        <taxon>Phoeniceae</taxon>
        <taxon>Phoenix</taxon>
    </lineage>
</organism>
<dbReference type="KEGG" id="pda:103715174"/>
<protein>
    <submittedName>
        <fullName evidence="3">Zinc finger CCCH domain-containing protein 39-like isoform X1</fullName>
    </submittedName>
</protein>
<dbReference type="Proteomes" id="UP000228380">
    <property type="component" value="Chromosome 11"/>
</dbReference>
<proteinExistence type="predicted"/>
<keyword evidence="1" id="KW-0175">Coiled coil</keyword>
<accession>A0A8B9AMN3</accession>
<reference evidence="3" key="2">
    <citation type="submission" date="2025-08" db="UniProtKB">
        <authorList>
            <consortium name="RefSeq"/>
        </authorList>
    </citation>
    <scope>IDENTIFICATION</scope>
    <source>
        <tissue evidence="3">Young leaves</tissue>
    </source>
</reference>
<keyword evidence="2" id="KW-1185">Reference proteome</keyword>
<gene>
    <name evidence="3" type="primary">LOC103715174</name>
</gene>
<dbReference type="GeneID" id="103715174"/>
<evidence type="ECO:0000256" key="1">
    <source>
        <dbReference type="SAM" id="Coils"/>
    </source>
</evidence>
<evidence type="ECO:0000313" key="3">
    <source>
        <dbReference type="RefSeq" id="XP_038987640.1"/>
    </source>
</evidence>